<keyword evidence="9" id="KW-1185">Reference proteome</keyword>
<dbReference type="SUPFAM" id="SSF56112">
    <property type="entry name" value="Protein kinase-like (PK-like)"/>
    <property type="match status" value="1"/>
</dbReference>
<dbReference type="Pfam" id="PF00144">
    <property type="entry name" value="Beta-lactamase"/>
    <property type="match status" value="1"/>
</dbReference>
<gene>
    <name evidence="8" type="ORF">NSK_003806</name>
</gene>
<dbReference type="SUPFAM" id="SSF57903">
    <property type="entry name" value="FYVE/PHD zinc finger"/>
    <property type="match status" value="1"/>
</dbReference>
<dbReference type="Pfam" id="PF01363">
    <property type="entry name" value="FYVE"/>
    <property type="match status" value="1"/>
</dbReference>
<evidence type="ECO:0000256" key="6">
    <source>
        <dbReference type="SAM" id="Phobius"/>
    </source>
</evidence>
<dbReference type="PROSITE" id="PS50178">
    <property type="entry name" value="ZF_FYVE"/>
    <property type="match status" value="1"/>
</dbReference>
<dbReference type="OrthoDB" id="194105at2759"/>
<dbReference type="InterPro" id="IPR004147">
    <property type="entry name" value="ABC1_dom"/>
</dbReference>
<dbReference type="Gene3D" id="3.30.1050.10">
    <property type="entry name" value="SCP2 sterol-binding domain"/>
    <property type="match status" value="1"/>
</dbReference>
<dbReference type="Pfam" id="PF03109">
    <property type="entry name" value="ABC1"/>
    <property type="match status" value="1"/>
</dbReference>
<dbReference type="SUPFAM" id="SSF55718">
    <property type="entry name" value="SCP-like"/>
    <property type="match status" value="1"/>
</dbReference>
<keyword evidence="6" id="KW-0472">Membrane</keyword>
<dbReference type="GO" id="GO:0008270">
    <property type="term" value="F:zinc ion binding"/>
    <property type="evidence" value="ECO:0007669"/>
    <property type="project" value="UniProtKB-KW"/>
</dbReference>
<dbReference type="EMBL" id="SDOX01000017">
    <property type="protein sequence ID" value="TFJ84774.1"/>
    <property type="molecule type" value="Genomic_DNA"/>
</dbReference>
<keyword evidence="6" id="KW-0812">Transmembrane</keyword>
<keyword evidence="1" id="KW-0479">Metal-binding</keyword>
<sequence>MQDKTEMARKPAAGLEIDRFFLLVQTNIAEKRKLNPGYDVDLRGRFDILNPNPRSWMLDLHKDIVDPVSELPDDCISSGSPPNADFTITCESADALLEALKGKTEFTAAIAKRLIRVQGNFSKLSKLKDVLEPKECGSEAEEDDRAPMLVPVPRSQWEPDGPQCSQCGAGFSLTTRRHHCRFCGALCCSDCTRYRLGTKQKRACMLCHLAVQRARREYEESGGKMDCALYGAVPASPTAGTYGPDYGQDMTERMLTLENRLGTLERARRVRKARTLLKCADWVIGSATASTLICGAFIGHYLALFIRLRGWDVQVVELLQPSLRQTVDWLDLPASFGWSSRAPWAPLAYLKHLYEIHPTSTESYWLTLSVTILVSVLLVSSTLYRRSATAFSVAAVLVVAIELTKVRVGTRLATESEALWEEANYIYGAYLRLAFFRLKGSYIKMAQYISSRADIVPDAFSDELSALQDAVPPSPITAIRPMIEKALGSRLDEAFYTFESEALASASIAQVHRARRKDGTDVVVKVQHPDVARLLSIDLRNIVVILTLIGWIEPDYDFSMVAREWSKEVRKELDFKIEGDNLRMAYEGIAKKSGLDAVVPQVLHASPDVLVMTYCEGVKVTDPRAFSNPETAAEDKALFMRTLCEVFAYGCYVEGFFQGDPHAGNIHVQASTDTEGRRHFRPVVLDWGLAKQLSEHVRLGNAKIVLSVWELDMGGMLDGMEEVGMPIDLVNVVEDLGNIRFMMRDTSPGAEAREQSKQFMEDFVEKQKKKPKRERNPLKTMVPELLFLARVTEMLQGLGAKLGVRVEYMHIMAASCKRALLERPRPPLPSPSDSSSPPVSFLDRKVRTLLQDLLAEGHGVGVQVVLYKNGRMLVNAAEGLCSRLNPMPVTSSTLFCGFSLTKAVLAILAHALVDEGVLSYDTLLTDVCPEHRDSGKDGITLRHILTHSAGLEYAFPRNATPQSLWDPQTGIKAVKEAKPVGAIGKPSARVSMHYYSFGWLLAPLLEAASGKSLRKLVHEKLLTPLGLEPQSESEPGGVVLGPVLGTEQLPSSDDPRLATVEYDLRELVAELSGEGCGSTGADKGLMGMMEGMIDVRGSDEGDEAAAFKDWQQKLTGREFLLDPRMLNGKRCRSSGSLPSLSGRFSARALADVLEALCRIERSTGNVAQQQFLTTASGAPVTLPFASGALASSPSKAGKVLYTNSSANTRVGKPTFKSSSSSAPTPAGLSPASPPFTILSLARLEDMKANPVDSEPGLTRIMGREHTVKLACGVQLFGFEAPAAMVAGGPEGAGNSPMEVVRWGSAYGHAGACGQLALCDPSTGVVLVVTSNKAALPGQKNIGYEVLSLVTEELNLGRPLPFW</sequence>
<evidence type="ECO:0000256" key="5">
    <source>
        <dbReference type="SAM" id="MobiDB-lite"/>
    </source>
</evidence>
<dbReference type="PANTHER" id="PTHR43173:SF3">
    <property type="entry name" value="ABC1 FAMILY PROTEIN"/>
    <property type="match status" value="1"/>
</dbReference>
<dbReference type="Gene3D" id="3.30.40.10">
    <property type="entry name" value="Zinc/RING finger domain, C3HC4 (zinc finger)"/>
    <property type="match status" value="1"/>
</dbReference>
<dbReference type="Gene3D" id="3.40.710.10">
    <property type="entry name" value="DD-peptidase/beta-lactamase superfamily"/>
    <property type="match status" value="2"/>
</dbReference>
<dbReference type="Proteomes" id="UP000355283">
    <property type="component" value="Unassembled WGS sequence"/>
</dbReference>
<evidence type="ECO:0000313" key="8">
    <source>
        <dbReference type="EMBL" id="TFJ84774.1"/>
    </source>
</evidence>
<feature type="transmembrane region" description="Helical" evidence="6">
    <location>
        <begin position="279"/>
        <end position="303"/>
    </location>
</feature>
<dbReference type="InterPro" id="IPR051130">
    <property type="entry name" value="Mito_struct-func_regulator"/>
</dbReference>
<dbReference type="InterPro" id="IPR017455">
    <property type="entry name" value="Znf_FYVE-rel"/>
</dbReference>
<dbReference type="InterPro" id="IPR011011">
    <property type="entry name" value="Znf_FYVE_PHD"/>
</dbReference>
<dbReference type="SMART" id="SM00064">
    <property type="entry name" value="FYVE"/>
    <property type="match status" value="1"/>
</dbReference>
<evidence type="ECO:0000256" key="1">
    <source>
        <dbReference type="ARBA" id="ARBA00022723"/>
    </source>
</evidence>
<dbReference type="SUPFAM" id="SSF56601">
    <property type="entry name" value="beta-lactamase/transpeptidase-like"/>
    <property type="match status" value="1"/>
</dbReference>
<evidence type="ECO:0000256" key="4">
    <source>
        <dbReference type="PROSITE-ProRule" id="PRU00091"/>
    </source>
</evidence>
<keyword evidence="6" id="KW-1133">Transmembrane helix</keyword>
<dbReference type="InterPro" id="IPR001466">
    <property type="entry name" value="Beta-lactam-related"/>
</dbReference>
<feature type="region of interest" description="Disordered" evidence="5">
    <location>
        <begin position="1210"/>
        <end position="1230"/>
    </location>
</feature>
<name>A0A4D9D1F3_9STRA</name>
<evidence type="ECO:0000256" key="2">
    <source>
        <dbReference type="ARBA" id="ARBA00022771"/>
    </source>
</evidence>
<evidence type="ECO:0000256" key="3">
    <source>
        <dbReference type="ARBA" id="ARBA00022833"/>
    </source>
</evidence>
<dbReference type="InterPro" id="IPR013083">
    <property type="entry name" value="Znf_RING/FYVE/PHD"/>
</dbReference>
<evidence type="ECO:0000313" key="9">
    <source>
        <dbReference type="Proteomes" id="UP000355283"/>
    </source>
</evidence>
<dbReference type="PANTHER" id="PTHR43173">
    <property type="entry name" value="ABC1 FAMILY PROTEIN"/>
    <property type="match status" value="1"/>
</dbReference>
<dbReference type="InterPro" id="IPR011009">
    <property type="entry name" value="Kinase-like_dom_sf"/>
</dbReference>
<feature type="domain" description="FYVE-type" evidence="7">
    <location>
        <begin position="158"/>
        <end position="212"/>
    </location>
</feature>
<proteinExistence type="predicted"/>
<dbReference type="CDD" id="cd00065">
    <property type="entry name" value="FYVE_like_SF"/>
    <property type="match status" value="1"/>
</dbReference>
<dbReference type="InterPro" id="IPR012338">
    <property type="entry name" value="Beta-lactam/transpept-like"/>
</dbReference>
<keyword evidence="3" id="KW-0862">Zinc</keyword>
<protein>
    <recommendedName>
        <fullName evidence="7">FYVE-type domain-containing protein</fullName>
    </recommendedName>
</protein>
<dbReference type="CDD" id="cd05121">
    <property type="entry name" value="ABC1_ADCK3-like"/>
    <property type="match status" value="1"/>
</dbReference>
<comment type="caution">
    <text evidence="8">The sequence shown here is derived from an EMBL/GenBank/DDBJ whole genome shotgun (WGS) entry which is preliminary data.</text>
</comment>
<dbReference type="InterPro" id="IPR036527">
    <property type="entry name" value="SCP2_sterol-bd_dom_sf"/>
</dbReference>
<accession>A0A4D9D1F3</accession>
<keyword evidence="2 4" id="KW-0863">Zinc-finger</keyword>
<organism evidence="8 9">
    <name type="scientific">Nannochloropsis salina CCMP1776</name>
    <dbReference type="NCBI Taxonomy" id="1027361"/>
    <lineage>
        <taxon>Eukaryota</taxon>
        <taxon>Sar</taxon>
        <taxon>Stramenopiles</taxon>
        <taxon>Ochrophyta</taxon>
        <taxon>Eustigmatophyceae</taxon>
        <taxon>Eustigmatales</taxon>
        <taxon>Monodopsidaceae</taxon>
        <taxon>Microchloropsis</taxon>
        <taxon>Microchloropsis salina</taxon>
    </lineage>
</organism>
<dbReference type="InterPro" id="IPR000306">
    <property type="entry name" value="Znf_FYVE"/>
</dbReference>
<evidence type="ECO:0000259" key="7">
    <source>
        <dbReference type="PROSITE" id="PS50178"/>
    </source>
</evidence>
<reference evidence="8 9" key="1">
    <citation type="submission" date="2019-01" db="EMBL/GenBank/DDBJ databases">
        <title>Nuclear Genome Assembly of the Microalgal Biofuel strain Nannochloropsis salina CCMP1776.</title>
        <authorList>
            <person name="Hovde B."/>
        </authorList>
    </citation>
    <scope>NUCLEOTIDE SEQUENCE [LARGE SCALE GENOMIC DNA]</scope>
    <source>
        <strain evidence="8 9">CCMP1776</strain>
    </source>
</reference>